<organism evidence="2">
    <name type="scientific">marine metagenome</name>
    <dbReference type="NCBI Taxonomy" id="408172"/>
    <lineage>
        <taxon>unclassified sequences</taxon>
        <taxon>metagenomes</taxon>
        <taxon>ecological metagenomes</taxon>
    </lineage>
</organism>
<dbReference type="AlphaFoldDB" id="A0A382CCR9"/>
<dbReference type="EMBL" id="UINC01033803">
    <property type="protein sequence ID" value="SVB23649.1"/>
    <property type="molecule type" value="Genomic_DNA"/>
</dbReference>
<gene>
    <name evidence="2" type="ORF">METZ01_LOCUS176503</name>
</gene>
<name>A0A382CCR9_9ZZZZ</name>
<evidence type="ECO:0000313" key="2">
    <source>
        <dbReference type="EMBL" id="SVB23649.1"/>
    </source>
</evidence>
<dbReference type="GO" id="GO:0005524">
    <property type="term" value="F:ATP binding"/>
    <property type="evidence" value="ECO:0007669"/>
    <property type="project" value="InterPro"/>
</dbReference>
<proteinExistence type="predicted"/>
<dbReference type="GO" id="GO:0046872">
    <property type="term" value="F:metal ion binding"/>
    <property type="evidence" value="ECO:0007669"/>
    <property type="project" value="InterPro"/>
</dbReference>
<dbReference type="SUPFAM" id="SSF56059">
    <property type="entry name" value="Glutathione synthetase ATP-binding domain-like"/>
    <property type="match status" value="1"/>
</dbReference>
<evidence type="ECO:0000259" key="1">
    <source>
        <dbReference type="PROSITE" id="PS50975"/>
    </source>
</evidence>
<accession>A0A382CCR9</accession>
<dbReference type="PROSITE" id="PS50975">
    <property type="entry name" value="ATP_GRASP"/>
    <property type="match status" value="1"/>
</dbReference>
<reference evidence="2" key="1">
    <citation type="submission" date="2018-05" db="EMBL/GenBank/DDBJ databases">
        <authorList>
            <person name="Lanie J.A."/>
            <person name="Ng W.-L."/>
            <person name="Kazmierczak K.M."/>
            <person name="Andrzejewski T.M."/>
            <person name="Davidsen T.M."/>
            <person name="Wayne K.J."/>
            <person name="Tettelin H."/>
            <person name="Glass J.I."/>
            <person name="Rusch D."/>
            <person name="Podicherti R."/>
            <person name="Tsui H.-C.T."/>
            <person name="Winkler M.E."/>
        </authorList>
    </citation>
    <scope>NUCLEOTIDE SEQUENCE</scope>
</reference>
<sequence>MKAGSFFPDNHYSSFYAMAGDDCSLHFDLEELTEKQQADHLSNVELTAMHQVALACIGHSRDYLALYDAYQTEDWQTCIAHYHNLFNRMVSETIPMDQFSYHPKFDFYPSVEKVMEASPDLVDAANLYMSSGSNSVIHKNPELLAVNRNVNSKKHFAENAPAWGIPFPDTLVTTKGQLDSSSVSEFFAKHKNQIMVKLLGLAGARNVAAVSSIDECRTMVAEYKDDMMVLLQEKLDADFYTEMTVDLVVSDSDIRIANTRKILFAEGLWVGNLIGDSVQLTPAQESILLKVGEYARHHGYSSDIGSNCGIDFFVGDDGSVVVTEINARWTGGLFPAEVLKQLDHEDRDAVAFFDLVAKDQRDTYLDFVDQHLVGEYKGDYAMVPLGIGCFEVPMDEGIFYYIWQIVVGDFESFKKAKQALGPSVMPTADLIQL</sequence>
<dbReference type="InterPro" id="IPR011761">
    <property type="entry name" value="ATP-grasp"/>
</dbReference>
<feature type="domain" description="ATP-grasp" evidence="1">
    <location>
        <begin position="157"/>
        <end position="361"/>
    </location>
</feature>
<protein>
    <recommendedName>
        <fullName evidence="1">ATP-grasp domain-containing protein</fullName>
    </recommendedName>
</protein>